<organism evidence="3 4">
    <name type="scientific">Rothia santali</name>
    <dbReference type="NCBI Taxonomy" id="2949643"/>
    <lineage>
        <taxon>Bacteria</taxon>
        <taxon>Bacillati</taxon>
        <taxon>Actinomycetota</taxon>
        <taxon>Actinomycetes</taxon>
        <taxon>Micrococcales</taxon>
        <taxon>Micrococcaceae</taxon>
        <taxon>Rothia</taxon>
    </lineage>
</organism>
<feature type="region of interest" description="Disordered" evidence="1">
    <location>
        <begin position="1"/>
        <end position="38"/>
    </location>
</feature>
<dbReference type="EMBL" id="JANAFB010000009">
    <property type="protein sequence ID" value="MCP3425436.1"/>
    <property type="molecule type" value="Genomic_DNA"/>
</dbReference>
<protein>
    <submittedName>
        <fullName evidence="3">SGNH/GDSL hydrolase family protein</fullName>
    </submittedName>
</protein>
<dbReference type="InterPro" id="IPR053140">
    <property type="entry name" value="GDSL_Rv0518-like"/>
</dbReference>
<feature type="domain" description="SGNH hydrolase-type esterase" evidence="2">
    <location>
        <begin position="42"/>
        <end position="216"/>
    </location>
</feature>
<dbReference type="AlphaFoldDB" id="A0A9X2HA12"/>
<dbReference type="PANTHER" id="PTHR43784">
    <property type="entry name" value="GDSL-LIKE LIPASE/ACYLHYDROLASE, PUTATIVE (AFU_ORTHOLOGUE AFUA_2G00820)-RELATED"/>
    <property type="match status" value="1"/>
</dbReference>
<keyword evidence="4" id="KW-1185">Reference proteome</keyword>
<evidence type="ECO:0000256" key="1">
    <source>
        <dbReference type="SAM" id="MobiDB-lite"/>
    </source>
</evidence>
<name>A0A9X2HA12_9MICC</name>
<dbReference type="Pfam" id="PF13472">
    <property type="entry name" value="Lipase_GDSL_2"/>
    <property type="match status" value="1"/>
</dbReference>
<dbReference type="PANTHER" id="PTHR43784:SF2">
    <property type="entry name" value="GDSL-LIKE LIPASE_ACYLHYDROLASE, PUTATIVE (AFU_ORTHOLOGUE AFUA_2G00820)-RELATED"/>
    <property type="match status" value="1"/>
</dbReference>
<dbReference type="Gene3D" id="3.40.50.1110">
    <property type="entry name" value="SGNH hydrolase"/>
    <property type="match status" value="1"/>
</dbReference>
<evidence type="ECO:0000313" key="3">
    <source>
        <dbReference type="EMBL" id="MCP3425436.1"/>
    </source>
</evidence>
<keyword evidence="3" id="KW-0378">Hydrolase</keyword>
<dbReference type="InterPro" id="IPR036514">
    <property type="entry name" value="SGNH_hydro_sf"/>
</dbReference>
<sequence length="304" mass="33241">MPAGPDREKAPGEDSRAAPAGSGRTAGEPRGGSGHAPIRYVALGDSFTEGVGDVDPERPNGVRGWADRVAEQLTLRFPDTTYANLAIRGRLLNRILDDQVGPALELGPTLVSIYGGGNDILRPNIDIDELMLGYDDAFARIRASGAQVLTFTGFDVRNFYGIFRGTRGRTAIYNELLRQIAEDRGVILVDFWRFSGEFQDARYWAPDRLHLSTLGHVKMAGKVLEALQVAPDDLGLEPLPRMREVSRVQTTRANVEWVREFALPWVGRRLRGTSSGDALTPRYPEAQSMSVTEGRDPGPGAVSP</sequence>
<dbReference type="SUPFAM" id="SSF52266">
    <property type="entry name" value="SGNH hydrolase"/>
    <property type="match status" value="1"/>
</dbReference>
<gene>
    <name evidence="3" type="ORF">NBM05_05230</name>
</gene>
<feature type="region of interest" description="Disordered" evidence="1">
    <location>
        <begin position="276"/>
        <end position="304"/>
    </location>
</feature>
<dbReference type="InterPro" id="IPR013830">
    <property type="entry name" value="SGNH_hydro"/>
</dbReference>
<evidence type="ECO:0000259" key="2">
    <source>
        <dbReference type="Pfam" id="PF13472"/>
    </source>
</evidence>
<dbReference type="Proteomes" id="UP001139502">
    <property type="component" value="Unassembled WGS sequence"/>
</dbReference>
<dbReference type="RefSeq" id="WP_254165659.1">
    <property type="nucleotide sequence ID" value="NZ_JANAFB010000009.1"/>
</dbReference>
<comment type="caution">
    <text evidence="3">The sequence shown here is derived from an EMBL/GenBank/DDBJ whole genome shotgun (WGS) entry which is preliminary data.</text>
</comment>
<dbReference type="CDD" id="cd01832">
    <property type="entry name" value="SGNH_hydrolase_like_1"/>
    <property type="match status" value="1"/>
</dbReference>
<accession>A0A9X2HA12</accession>
<proteinExistence type="predicted"/>
<reference evidence="3" key="1">
    <citation type="submission" date="2022-06" db="EMBL/GenBank/DDBJ databases">
        <title>Rothia sp. isolated from sandalwood seedling.</title>
        <authorList>
            <person name="Tuikhar N."/>
            <person name="Kirdat K."/>
            <person name="Thorat V."/>
            <person name="Swetha P."/>
            <person name="Padma S."/>
            <person name="Sundararaj R."/>
            <person name="Yadav A."/>
        </authorList>
    </citation>
    <scope>NUCLEOTIDE SEQUENCE</scope>
    <source>
        <strain evidence="3">AR01</strain>
    </source>
</reference>
<feature type="compositionally biased region" description="Basic and acidic residues" evidence="1">
    <location>
        <begin position="1"/>
        <end position="16"/>
    </location>
</feature>
<dbReference type="GO" id="GO:0016787">
    <property type="term" value="F:hydrolase activity"/>
    <property type="evidence" value="ECO:0007669"/>
    <property type="project" value="UniProtKB-KW"/>
</dbReference>
<evidence type="ECO:0000313" key="4">
    <source>
        <dbReference type="Proteomes" id="UP001139502"/>
    </source>
</evidence>